<dbReference type="Proteomes" id="UP000319828">
    <property type="component" value="Unassembled WGS sequence"/>
</dbReference>
<comment type="similarity">
    <text evidence="2 5">Belongs to the FliE family.</text>
</comment>
<dbReference type="PRINTS" id="PR01006">
    <property type="entry name" value="FLGHOOKFLIE"/>
</dbReference>
<gene>
    <name evidence="5" type="primary">fliE</name>
    <name evidence="6" type="ORF">FOF44_12640</name>
</gene>
<evidence type="ECO:0000313" key="7">
    <source>
        <dbReference type="Proteomes" id="UP000319828"/>
    </source>
</evidence>
<evidence type="ECO:0000256" key="5">
    <source>
        <dbReference type="HAMAP-Rule" id="MF_00724"/>
    </source>
</evidence>
<proteinExistence type="inferred from homology"/>
<dbReference type="RefSeq" id="WP_144388622.1">
    <property type="nucleotide sequence ID" value="NZ_CANNCB010000032.1"/>
</dbReference>
<evidence type="ECO:0000256" key="4">
    <source>
        <dbReference type="ARBA" id="ARBA00023143"/>
    </source>
</evidence>
<protein>
    <recommendedName>
        <fullName evidence="3 5">Flagellar hook-basal body complex protein FliE</fullName>
    </recommendedName>
</protein>
<evidence type="ECO:0000313" key="6">
    <source>
        <dbReference type="EMBL" id="TVO34930.1"/>
    </source>
</evidence>
<dbReference type="GO" id="GO:0003774">
    <property type="term" value="F:cytoskeletal motor activity"/>
    <property type="evidence" value="ECO:0007669"/>
    <property type="project" value="InterPro"/>
</dbReference>
<dbReference type="EMBL" id="VMKJ01000027">
    <property type="protein sequence ID" value="TVO34930.1"/>
    <property type="molecule type" value="Genomic_DNA"/>
</dbReference>
<dbReference type="HAMAP" id="MF_00724">
    <property type="entry name" value="FliE"/>
    <property type="match status" value="1"/>
</dbReference>
<accession>A0A557P2P6</accession>
<comment type="caution">
    <text evidence="6">The sequence shown here is derived from an EMBL/GenBank/DDBJ whole genome shotgun (WGS) entry which is preliminary data.</text>
</comment>
<sequence>MNINAIGAIENSMLDRIQQNNTITTNPFNNFTVNSEVVVGKTSSLAFGSTMKSVFDNVNAYQKDAEHKITAVELGQSDDMIGATVAAQKAQLSFTALMQVRNKMVSNFNDIIKMSI</sequence>
<dbReference type="OrthoDB" id="8909229at2"/>
<evidence type="ECO:0000256" key="2">
    <source>
        <dbReference type="ARBA" id="ARBA00009272"/>
    </source>
</evidence>
<dbReference type="InterPro" id="IPR001624">
    <property type="entry name" value="FliE"/>
</dbReference>
<dbReference type="GO" id="GO:0009425">
    <property type="term" value="C:bacterial-type flagellum basal body"/>
    <property type="evidence" value="ECO:0007669"/>
    <property type="project" value="UniProtKB-SubCell"/>
</dbReference>
<keyword evidence="6" id="KW-0969">Cilium</keyword>
<organism evidence="6 7">
    <name type="scientific">Vibrio algivorus</name>
    <dbReference type="NCBI Taxonomy" id="1667024"/>
    <lineage>
        <taxon>Bacteria</taxon>
        <taxon>Pseudomonadati</taxon>
        <taxon>Pseudomonadota</taxon>
        <taxon>Gammaproteobacteria</taxon>
        <taxon>Vibrionales</taxon>
        <taxon>Vibrionaceae</taxon>
        <taxon>Vibrio</taxon>
    </lineage>
</organism>
<comment type="subcellular location">
    <subcellularLocation>
        <location evidence="1 5">Bacterial flagellum basal body</location>
    </subcellularLocation>
</comment>
<dbReference type="Pfam" id="PF02049">
    <property type="entry name" value="FliE"/>
    <property type="match status" value="1"/>
</dbReference>
<evidence type="ECO:0000256" key="3">
    <source>
        <dbReference type="ARBA" id="ARBA00018024"/>
    </source>
</evidence>
<dbReference type="GO" id="GO:0071973">
    <property type="term" value="P:bacterial-type flagellum-dependent cell motility"/>
    <property type="evidence" value="ECO:0007669"/>
    <property type="project" value="InterPro"/>
</dbReference>
<keyword evidence="6" id="KW-0966">Cell projection</keyword>
<reference evidence="6 7" key="1">
    <citation type="submission" date="2019-07" db="EMBL/GenBank/DDBJ databases">
        <title>The draft genome sequence of Vibrio algivorus M1486.</title>
        <authorList>
            <person name="Meng X."/>
        </authorList>
    </citation>
    <scope>NUCLEOTIDE SEQUENCE [LARGE SCALE GENOMIC DNA]</scope>
    <source>
        <strain evidence="6 7">M1486</strain>
    </source>
</reference>
<evidence type="ECO:0000256" key="1">
    <source>
        <dbReference type="ARBA" id="ARBA00004117"/>
    </source>
</evidence>
<dbReference type="PANTHER" id="PTHR34653">
    <property type="match status" value="1"/>
</dbReference>
<keyword evidence="6" id="KW-0282">Flagellum</keyword>
<keyword evidence="4 5" id="KW-0975">Bacterial flagellum</keyword>
<name>A0A557P2P6_9VIBR</name>
<dbReference type="PANTHER" id="PTHR34653:SF1">
    <property type="entry name" value="FLAGELLAR HOOK-BASAL BODY COMPLEX PROTEIN FLIE"/>
    <property type="match status" value="1"/>
</dbReference>
<dbReference type="AlphaFoldDB" id="A0A557P2P6"/>
<dbReference type="GO" id="GO:0005198">
    <property type="term" value="F:structural molecule activity"/>
    <property type="evidence" value="ECO:0007669"/>
    <property type="project" value="InterPro"/>
</dbReference>